<dbReference type="Proteomes" id="UP000377224">
    <property type="component" value="Unassembled WGS sequence"/>
</dbReference>
<evidence type="ECO:0008006" key="4">
    <source>
        <dbReference type="Google" id="ProtNLM"/>
    </source>
</evidence>
<protein>
    <recommendedName>
        <fullName evidence="4">Lipoprotein</fullName>
    </recommendedName>
</protein>
<accession>A0A5E7ITL4</accession>
<proteinExistence type="predicted"/>
<dbReference type="EMBL" id="CABVIN010000001">
    <property type="protein sequence ID" value="VVO79765.1"/>
    <property type="molecule type" value="Genomic_DNA"/>
</dbReference>
<organism evidence="2 3">
    <name type="scientific">Pseudomonas fluorescens</name>
    <dbReference type="NCBI Taxonomy" id="294"/>
    <lineage>
        <taxon>Bacteria</taxon>
        <taxon>Pseudomonadati</taxon>
        <taxon>Pseudomonadota</taxon>
        <taxon>Gammaproteobacteria</taxon>
        <taxon>Pseudomonadales</taxon>
        <taxon>Pseudomonadaceae</taxon>
        <taxon>Pseudomonas</taxon>
    </lineage>
</organism>
<evidence type="ECO:0000313" key="2">
    <source>
        <dbReference type="EMBL" id="VVO79765.1"/>
    </source>
</evidence>
<feature type="compositionally biased region" description="Basic and acidic residues" evidence="1">
    <location>
        <begin position="23"/>
        <end position="32"/>
    </location>
</feature>
<sequence length="43" mass="4658">MTRIFVLFTLINLLAGCNTYSDGHPRSSEDPGCKTAQKQAGCL</sequence>
<evidence type="ECO:0000256" key="1">
    <source>
        <dbReference type="SAM" id="MobiDB-lite"/>
    </source>
</evidence>
<dbReference type="AlphaFoldDB" id="A0A5E7ITL4"/>
<evidence type="ECO:0000313" key="3">
    <source>
        <dbReference type="Proteomes" id="UP000377224"/>
    </source>
</evidence>
<gene>
    <name evidence="2" type="ORF">PS896_01779</name>
</gene>
<name>A0A5E7ITL4_PSEFL</name>
<dbReference type="PROSITE" id="PS51257">
    <property type="entry name" value="PROKAR_LIPOPROTEIN"/>
    <property type="match status" value="1"/>
</dbReference>
<feature type="region of interest" description="Disordered" evidence="1">
    <location>
        <begin position="22"/>
        <end position="43"/>
    </location>
</feature>
<reference evidence="2 3" key="1">
    <citation type="submission" date="2019-09" db="EMBL/GenBank/DDBJ databases">
        <authorList>
            <person name="Chandra G."/>
            <person name="Truman W A."/>
        </authorList>
    </citation>
    <scope>NUCLEOTIDE SEQUENCE [LARGE SCALE GENOMIC DNA]</scope>
    <source>
        <strain evidence="2">PS896</strain>
    </source>
</reference>